<proteinExistence type="predicted"/>
<evidence type="ECO:0000313" key="6">
    <source>
        <dbReference type="Proteomes" id="UP001237642"/>
    </source>
</evidence>
<feature type="signal peptide" evidence="4">
    <location>
        <begin position="1"/>
        <end position="22"/>
    </location>
</feature>
<sequence length="237" mass="26785">MGGSLKLSWIVLLVFMLRPLLNEMEVVQAAEVRKLYENRKFKEELLPACDEKECQIACENDGYWKGRCFSDACVCFVEAKKVEAEEAAEKRQVNYQETEKVEAKEAEKRQVTKKEDRELCTSDPPCIAACKKDGFCSGQCMTYSSCRLAAHDLILFNMDNASTKSPRILVLLLTIDKNMVEEVAAAKVCEYKLKGELMESEESCDDNKCKDFCKGRGFYSGICSGNNCFCLADCLRD</sequence>
<dbReference type="PANTHER" id="PTHR33147:SF39">
    <property type="entry name" value="DRO1 PROTEIN-RELATED"/>
    <property type="match status" value="1"/>
</dbReference>
<keyword evidence="4" id="KW-0732">Signal</keyword>
<dbReference type="GO" id="GO:0005576">
    <property type="term" value="C:extracellular region"/>
    <property type="evidence" value="ECO:0007669"/>
    <property type="project" value="UniProtKB-SubCell"/>
</dbReference>
<keyword evidence="6" id="KW-1185">Reference proteome</keyword>
<name>A0AAD8IMS2_9APIA</name>
<dbReference type="EMBL" id="JAUIZM010000004">
    <property type="protein sequence ID" value="KAK1387207.1"/>
    <property type="molecule type" value="Genomic_DNA"/>
</dbReference>
<gene>
    <name evidence="5" type="ORF">POM88_015385</name>
</gene>
<keyword evidence="2" id="KW-0964">Secreted</keyword>
<dbReference type="GO" id="GO:0006952">
    <property type="term" value="P:defense response"/>
    <property type="evidence" value="ECO:0007669"/>
    <property type="project" value="TreeGrafter"/>
</dbReference>
<evidence type="ECO:0000256" key="1">
    <source>
        <dbReference type="ARBA" id="ARBA00004613"/>
    </source>
</evidence>
<dbReference type="AlphaFoldDB" id="A0AAD8IMS2"/>
<keyword evidence="3" id="KW-1015">Disulfide bond</keyword>
<dbReference type="PANTHER" id="PTHR33147">
    <property type="entry name" value="DEFENSIN-LIKE PROTEIN 1"/>
    <property type="match status" value="1"/>
</dbReference>
<evidence type="ECO:0000256" key="4">
    <source>
        <dbReference type="SAM" id="SignalP"/>
    </source>
</evidence>
<feature type="chain" id="PRO_5042105592" evidence="4">
    <location>
        <begin position="23"/>
        <end position="237"/>
    </location>
</feature>
<dbReference type="Proteomes" id="UP001237642">
    <property type="component" value="Unassembled WGS sequence"/>
</dbReference>
<evidence type="ECO:0000256" key="2">
    <source>
        <dbReference type="ARBA" id="ARBA00022525"/>
    </source>
</evidence>
<reference evidence="5" key="2">
    <citation type="submission" date="2023-05" db="EMBL/GenBank/DDBJ databases">
        <authorList>
            <person name="Schelkunov M.I."/>
        </authorList>
    </citation>
    <scope>NUCLEOTIDE SEQUENCE</scope>
    <source>
        <strain evidence="5">Hsosn_3</strain>
        <tissue evidence="5">Leaf</tissue>
    </source>
</reference>
<reference evidence="5" key="1">
    <citation type="submission" date="2023-02" db="EMBL/GenBank/DDBJ databases">
        <title>Genome of toxic invasive species Heracleum sosnowskyi carries increased number of genes despite the absence of recent whole-genome duplications.</title>
        <authorList>
            <person name="Schelkunov M."/>
            <person name="Shtratnikova V."/>
            <person name="Makarenko M."/>
            <person name="Klepikova A."/>
            <person name="Omelchenko D."/>
            <person name="Novikova G."/>
            <person name="Obukhova E."/>
            <person name="Bogdanov V."/>
            <person name="Penin A."/>
            <person name="Logacheva M."/>
        </authorList>
    </citation>
    <scope>NUCLEOTIDE SEQUENCE</scope>
    <source>
        <strain evidence="5">Hsosn_3</strain>
        <tissue evidence="5">Leaf</tissue>
    </source>
</reference>
<accession>A0AAD8IMS2</accession>
<organism evidence="5 6">
    <name type="scientific">Heracleum sosnowskyi</name>
    <dbReference type="NCBI Taxonomy" id="360622"/>
    <lineage>
        <taxon>Eukaryota</taxon>
        <taxon>Viridiplantae</taxon>
        <taxon>Streptophyta</taxon>
        <taxon>Embryophyta</taxon>
        <taxon>Tracheophyta</taxon>
        <taxon>Spermatophyta</taxon>
        <taxon>Magnoliopsida</taxon>
        <taxon>eudicotyledons</taxon>
        <taxon>Gunneridae</taxon>
        <taxon>Pentapetalae</taxon>
        <taxon>asterids</taxon>
        <taxon>campanulids</taxon>
        <taxon>Apiales</taxon>
        <taxon>Apiaceae</taxon>
        <taxon>Apioideae</taxon>
        <taxon>apioid superclade</taxon>
        <taxon>Tordylieae</taxon>
        <taxon>Tordyliinae</taxon>
        <taxon>Heracleum</taxon>
    </lineage>
</organism>
<protein>
    <submittedName>
        <fullName evidence="5">Uncharacterized protein</fullName>
    </submittedName>
</protein>
<evidence type="ECO:0000256" key="3">
    <source>
        <dbReference type="ARBA" id="ARBA00023157"/>
    </source>
</evidence>
<comment type="subcellular location">
    <subcellularLocation>
        <location evidence="1">Secreted</location>
    </subcellularLocation>
</comment>
<comment type="caution">
    <text evidence="5">The sequence shown here is derived from an EMBL/GenBank/DDBJ whole genome shotgun (WGS) entry which is preliminary data.</text>
</comment>
<evidence type="ECO:0000313" key="5">
    <source>
        <dbReference type="EMBL" id="KAK1387207.1"/>
    </source>
</evidence>